<evidence type="ECO:0000313" key="1">
    <source>
        <dbReference type="EMBL" id="MBB3186256.1"/>
    </source>
</evidence>
<dbReference type="Proteomes" id="UP000544222">
    <property type="component" value="Unassembled WGS sequence"/>
</dbReference>
<keyword evidence="1" id="KW-0808">Transferase</keyword>
<dbReference type="AlphaFoldDB" id="A0A7W5DNY3"/>
<accession>A0A7W5DNY3</accession>
<proteinExistence type="predicted"/>
<dbReference type="RefSeq" id="WP_183413498.1">
    <property type="nucleotide sequence ID" value="NZ_JACHYB010000001.1"/>
</dbReference>
<dbReference type="SUPFAM" id="SSF52540">
    <property type="entry name" value="P-loop containing nucleoside triphosphate hydrolases"/>
    <property type="match status" value="1"/>
</dbReference>
<dbReference type="EC" id="2.7.4.14" evidence="1"/>
<evidence type="ECO:0000313" key="2">
    <source>
        <dbReference type="Proteomes" id="UP000544222"/>
    </source>
</evidence>
<name>A0A7W5DNY3_9PORP</name>
<dbReference type="GO" id="GO:0016301">
    <property type="term" value="F:kinase activity"/>
    <property type="evidence" value="ECO:0007669"/>
    <property type="project" value="UniProtKB-KW"/>
</dbReference>
<reference evidence="1 2" key="1">
    <citation type="submission" date="2020-08" db="EMBL/GenBank/DDBJ databases">
        <title>Genomic Encyclopedia of Type Strains, Phase IV (KMG-IV): sequencing the most valuable type-strain genomes for metagenomic binning, comparative biology and taxonomic classification.</title>
        <authorList>
            <person name="Goeker M."/>
        </authorList>
    </citation>
    <scope>NUCLEOTIDE SEQUENCE [LARGE SCALE GENOMIC DNA]</scope>
    <source>
        <strain evidence="1 2">DSM 27471</strain>
    </source>
</reference>
<sequence length="208" mass="23997">MGHDNPFVITISRQLGSGGAYIGQQLAKKLDMYYADNEIINKAANKFSMEESHLASRDEKLQSIWHSFLQFSAFSSDKYIPSDVMDPTSRELYETETEIIRHIAKEHSAVIIGRCGFHILREYSNRVSIFLYGDKSFRVQRIQQIYEISDKEAEEMILQSDKERALYINTFTGKKWSDICNYDLAINTGKIGVDNAVELILDYVKFKQ</sequence>
<keyword evidence="1" id="KW-0418">Kinase</keyword>
<dbReference type="InterPro" id="IPR027417">
    <property type="entry name" value="P-loop_NTPase"/>
</dbReference>
<organism evidence="1 2">
    <name type="scientific">Microbacter margulisiae</name>
    <dbReference type="NCBI Taxonomy" id="1350067"/>
    <lineage>
        <taxon>Bacteria</taxon>
        <taxon>Pseudomonadati</taxon>
        <taxon>Bacteroidota</taxon>
        <taxon>Bacteroidia</taxon>
        <taxon>Bacteroidales</taxon>
        <taxon>Porphyromonadaceae</taxon>
        <taxon>Microbacter</taxon>
    </lineage>
</organism>
<dbReference type="EMBL" id="JACHYB010000001">
    <property type="protein sequence ID" value="MBB3186256.1"/>
    <property type="molecule type" value="Genomic_DNA"/>
</dbReference>
<dbReference type="Pfam" id="PF13189">
    <property type="entry name" value="Cytidylate_kin2"/>
    <property type="match status" value="1"/>
</dbReference>
<gene>
    <name evidence="1" type="ORF">FHX64_000419</name>
</gene>
<comment type="caution">
    <text evidence="1">The sequence shown here is derived from an EMBL/GenBank/DDBJ whole genome shotgun (WGS) entry which is preliminary data.</text>
</comment>
<protein>
    <submittedName>
        <fullName evidence="1">Cytidylate kinase</fullName>
        <ecNumber evidence="1">2.7.4.14</ecNumber>
    </submittedName>
</protein>
<keyword evidence="2" id="KW-1185">Reference proteome</keyword>
<dbReference type="Gene3D" id="3.40.50.300">
    <property type="entry name" value="P-loop containing nucleotide triphosphate hydrolases"/>
    <property type="match status" value="1"/>
</dbReference>